<gene>
    <name evidence="7" type="ORF">AM1BK_22000</name>
</gene>
<feature type="transmembrane region" description="Helical" evidence="6">
    <location>
        <begin position="313"/>
        <end position="334"/>
    </location>
</feature>
<evidence type="ECO:0000256" key="5">
    <source>
        <dbReference type="ARBA" id="ARBA00023136"/>
    </source>
</evidence>
<proteinExistence type="predicted"/>
<protein>
    <submittedName>
        <fullName evidence="7">Sugar translocase</fullName>
    </submittedName>
</protein>
<sequence length="509" mass="58911">MKDSRIRNTLRNLTFGVFNQITTLLLNFFNRTIFIKVLGVEYLGISGLFTDLLMMLSLADLGFGTAMVYSFYKPLSDNDHNKVGSLIRFYKKMYSYIALAVASIGLAIFPFLDYIVKLDVPIPYLKIYYLIFLGNTVVSYLFVYKTSIINADQKNYLISKYQMWVNCGRILFQVLFLLITKNYFVYLVIQLLATFINNLIASNKADKLYPYIKESAFELSKTERKNIFENIKSVFIYKISGVLLNSTDNILISTMIGTVWVGLYSNYNLIIVAISNFIHILYSSATSSIGNVVITEKPKKRYEIFQSMQTISLVISSFVTVCLFVLFNDLIYVWLGTKYILDTFILVSIVLNFYLGSVLHPIWSYREATGLFVQTKYIMLIAAIENIFLSVIMGQYLGMAGILYASAISRLTTYFWYETKLLFKNYFEEKVRKYYIPLFFNMLFTIILITIIMQVSKYYLIDCWYKLIIKATLVGIVTLIAVVLIYRKTIGFKMLVNKIRRIYVSSDSN</sequence>
<keyword evidence="5 6" id="KW-0472">Membrane</keyword>
<accession>A0ABQ3N1U9</accession>
<feature type="transmembrane region" description="Helical" evidence="6">
    <location>
        <begin position="49"/>
        <end position="72"/>
    </location>
</feature>
<feature type="transmembrane region" description="Helical" evidence="6">
    <location>
        <begin position="242"/>
        <end position="263"/>
    </location>
</feature>
<dbReference type="Pfam" id="PF01943">
    <property type="entry name" value="Polysacc_synt"/>
    <property type="match status" value="1"/>
</dbReference>
<evidence type="ECO:0000313" key="8">
    <source>
        <dbReference type="Proteomes" id="UP000637074"/>
    </source>
</evidence>
<keyword evidence="8" id="KW-1185">Reference proteome</keyword>
<dbReference type="RefSeq" id="WP_191272715.1">
    <property type="nucleotide sequence ID" value="NZ_BNDS01000008.1"/>
</dbReference>
<comment type="caution">
    <text evidence="7">The sequence shown here is derived from an EMBL/GenBank/DDBJ whole genome shotgun (WGS) entry which is preliminary data.</text>
</comment>
<dbReference type="Proteomes" id="UP000637074">
    <property type="component" value="Unassembled WGS sequence"/>
</dbReference>
<feature type="transmembrane region" description="Helical" evidence="6">
    <location>
        <begin position="12"/>
        <end position="29"/>
    </location>
</feature>
<evidence type="ECO:0000256" key="2">
    <source>
        <dbReference type="ARBA" id="ARBA00022475"/>
    </source>
</evidence>
<keyword evidence="3 6" id="KW-0812">Transmembrane</keyword>
<feature type="transmembrane region" description="Helical" evidence="6">
    <location>
        <begin position="467"/>
        <end position="486"/>
    </location>
</feature>
<evidence type="ECO:0000256" key="3">
    <source>
        <dbReference type="ARBA" id="ARBA00022692"/>
    </source>
</evidence>
<evidence type="ECO:0000256" key="4">
    <source>
        <dbReference type="ARBA" id="ARBA00022989"/>
    </source>
</evidence>
<dbReference type="PANTHER" id="PTHR30250">
    <property type="entry name" value="PST FAMILY PREDICTED COLANIC ACID TRANSPORTER"/>
    <property type="match status" value="1"/>
</dbReference>
<organism evidence="7 8">
    <name type="scientific">Neobacillus kokaensis</name>
    <dbReference type="NCBI Taxonomy" id="2759023"/>
    <lineage>
        <taxon>Bacteria</taxon>
        <taxon>Bacillati</taxon>
        <taxon>Bacillota</taxon>
        <taxon>Bacilli</taxon>
        <taxon>Bacillales</taxon>
        <taxon>Bacillaceae</taxon>
        <taxon>Neobacillus</taxon>
    </lineage>
</organism>
<feature type="transmembrane region" description="Helical" evidence="6">
    <location>
        <begin position="127"/>
        <end position="144"/>
    </location>
</feature>
<dbReference type="EMBL" id="BNDS01000008">
    <property type="protein sequence ID" value="GHH98657.1"/>
    <property type="molecule type" value="Genomic_DNA"/>
</dbReference>
<evidence type="ECO:0000313" key="7">
    <source>
        <dbReference type="EMBL" id="GHH98657.1"/>
    </source>
</evidence>
<comment type="subcellular location">
    <subcellularLocation>
        <location evidence="1">Cell membrane</location>
        <topology evidence="1">Multi-pass membrane protein</topology>
    </subcellularLocation>
</comment>
<feature type="transmembrane region" description="Helical" evidence="6">
    <location>
        <begin position="438"/>
        <end position="461"/>
    </location>
</feature>
<keyword evidence="4 6" id="KW-1133">Transmembrane helix</keyword>
<dbReference type="PANTHER" id="PTHR30250:SF26">
    <property type="entry name" value="PSMA PROTEIN"/>
    <property type="match status" value="1"/>
</dbReference>
<feature type="transmembrane region" description="Helical" evidence="6">
    <location>
        <begin position="340"/>
        <end position="363"/>
    </location>
</feature>
<dbReference type="InterPro" id="IPR050833">
    <property type="entry name" value="Poly_Biosynth_Transport"/>
</dbReference>
<reference evidence="7 8" key="1">
    <citation type="journal article" date="2022" name="Int. J. Syst. Evol. Microbiol.">
        <title>Neobacillus kokaensis sp. nov., isolated from soil.</title>
        <authorList>
            <person name="Yuki K."/>
            <person name="Matsubara H."/>
            <person name="Yamaguchi S."/>
        </authorList>
    </citation>
    <scope>NUCLEOTIDE SEQUENCE [LARGE SCALE GENOMIC DNA]</scope>
    <source>
        <strain evidence="7 8">LOB 377</strain>
    </source>
</reference>
<keyword evidence="2" id="KW-1003">Cell membrane</keyword>
<feature type="transmembrane region" description="Helical" evidence="6">
    <location>
        <begin position="93"/>
        <end position="115"/>
    </location>
</feature>
<dbReference type="InterPro" id="IPR002797">
    <property type="entry name" value="Polysacc_synth"/>
</dbReference>
<evidence type="ECO:0000256" key="6">
    <source>
        <dbReference type="SAM" id="Phobius"/>
    </source>
</evidence>
<name>A0ABQ3N1U9_9BACI</name>
<evidence type="ECO:0000256" key="1">
    <source>
        <dbReference type="ARBA" id="ARBA00004651"/>
    </source>
</evidence>